<feature type="chain" id="PRO_5046460239" description="Het-C-domain-containing protein" evidence="2">
    <location>
        <begin position="26"/>
        <end position="742"/>
    </location>
</feature>
<feature type="region of interest" description="Disordered" evidence="1">
    <location>
        <begin position="370"/>
        <end position="395"/>
    </location>
</feature>
<organism evidence="3 4">
    <name type="scientific">Discina gigas</name>
    <dbReference type="NCBI Taxonomy" id="1032678"/>
    <lineage>
        <taxon>Eukaryota</taxon>
        <taxon>Fungi</taxon>
        <taxon>Dikarya</taxon>
        <taxon>Ascomycota</taxon>
        <taxon>Pezizomycotina</taxon>
        <taxon>Pezizomycetes</taxon>
        <taxon>Pezizales</taxon>
        <taxon>Discinaceae</taxon>
        <taxon>Discina</taxon>
    </lineage>
</organism>
<dbReference type="Pfam" id="PF07217">
    <property type="entry name" value="Het-C"/>
    <property type="match status" value="1"/>
</dbReference>
<feature type="region of interest" description="Disordered" evidence="1">
    <location>
        <begin position="596"/>
        <end position="640"/>
    </location>
</feature>
<comment type="caution">
    <text evidence="3">The sequence shown here is derived from an EMBL/GenBank/DDBJ whole genome shotgun (WGS) entry which is preliminary data.</text>
</comment>
<evidence type="ECO:0000313" key="4">
    <source>
        <dbReference type="Proteomes" id="UP001447188"/>
    </source>
</evidence>
<keyword evidence="4" id="KW-1185">Reference proteome</keyword>
<dbReference type="InterPro" id="IPR052577">
    <property type="entry name" value="VWA7"/>
</dbReference>
<feature type="region of interest" description="Disordered" evidence="1">
    <location>
        <begin position="663"/>
        <end position="742"/>
    </location>
</feature>
<dbReference type="PANTHER" id="PTHR14905:SF7">
    <property type="entry name" value="VON WILLEBRAND FACTOR A DOMAIN-CONTAINING PROTEIN 7"/>
    <property type="match status" value="1"/>
</dbReference>
<proteinExistence type="predicted"/>
<dbReference type="Proteomes" id="UP001447188">
    <property type="component" value="Unassembled WGS sequence"/>
</dbReference>
<evidence type="ECO:0000256" key="2">
    <source>
        <dbReference type="SAM" id="SignalP"/>
    </source>
</evidence>
<feature type="signal peptide" evidence="2">
    <location>
        <begin position="1"/>
        <end position="25"/>
    </location>
</feature>
<feature type="compositionally biased region" description="Basic and acidic residues" evidence="1">
    <location>
        <begin position="672"/>
        <end position="742"/>
    </location>
</feature>
<feature type="compositionally biased region" description="Basic and acidic residues" evidence="1">
    <location>
        <begin position="610"/>
        <end position="627"/>
    </location>
</feature>
<keyword evidence="2" id="KW-0732">Signal</keyword>
<dbReference type="EMBL" id="JBBBZM010000007">
    <property type="protein sequence ID" value="KAL0639928.1"/>
    <property type="molecule type" value="Genomic_DNA"/>
</dbReference>
<reference evidence="3 4" key="1">
    <citation type="submission" date="2024-02" db="EMBL/GenBank/DDBJ databases">
        <title>Discinaceae phylogenomics.</title>
        <authorList>
            <person name="Dirks A.C."/>
            <person name="James T.Y."/>
        </authorList>
    </citation>
    <scope>NUCLEOTIDE SEQUENCE [LARGE SCALE GENOMIC DNA]</scope>
    <source>
        <strain evidence="3 4">ACD0624</strain>
    </source>
</reference>
<sequence>MAIQSLTFVVLTFLVILVLASPAAAFGAGNIASIAKIEGKNWRHGDIEDTLKTLLALKGGKWTAMNIRRVYFGNWLRDYSQALDVGTLKSVNKDTIRVLVWVLSFLSFGYATGEFEVTEERLGVYRPEEHIDNPRDYADNMDARTYDARLRPPVHPAELEVDPATGMKNYIANENGGWATSSGYVKHSLTRSIHFGRLYTSGGAGMAGHESDLCEALRCLGQSLHCLEDFSAHTNYVELALRELGFLAVFPHTGVATEMTIGAPPGDGYGGYQGYSPAATKRAFPLTTGTFGAVDFLHSVLGEAQDKFSQTEVEELDIALGEAQEHQKKSKKPGQKSLLQDLLGQIPNMGGFAGDADRLEAESNAKEMANMHVSSQGGTRSAGGPGSAAVPNTGFDPVKTARDIYPILEFRDKVMRAIEATIEKIPGLSALMEKISDTLSLFVLGLLAPYVRPIISQVSLELKTGSSMVVDSSAQHQFEPWTVPTCSDPTHSLLSKDHFSNKLNTPAGEIAAAVLGYVVPRIVYVWENPAVPVNMVLDEIIDVFHHPALRKPNAEIQNIMFGAVETWVNRLPDRGAHLNDALSSDGVRVGKNHEGGVFAGGHGGGHGKTKGGEWSKAKKDGKGKKNDPFAGIPGISSTSGGGVSVGGMKLPGALGGALGGLLESAGQGFQDSKMKKGKEGKEKKYGEYGEKEHKEKKDKDKYREPKEHKDKESKEYKDKKEKKDKDKSKKHKDGGGEHSGYR</sequence>
<evidence type="ECO:0000256" key="1">
    <source>
        <dbReference type="SAM" id="MobiDB-lite"/>
    </source>
</evidence>
<accession>A0ABR3GVG0</accession>
<evidence type="ECO:0008006" key="5">
    <source>
        <dbReference type="Google" id="ProtNLM"/>
    </source>
</evidence>
<name>A0ABR3GVG0_9PEZI</name>
<protein>
    <recommendedName>
        <fullName evidence="5">Het-C-domain-containing protein</fullName>
    </recommendedName>
</protein>
<evidence type="ECO:0000313" key="3">
    <source>
        <dbReference type="EMBL" id="KAL0639928.1"/>
    </source>
</evidence>
<feature type="compositionally biased region" description="Gly residues" evidence="1">
    <location>
        <begin position="597"/>
        <end position="606"/>
    </location>
</feature>
<dbReference type="PANTHER" id="PTHR14905">
    <property type="entry name" value="NG37"/>
    <property type="match status" value="1"/>
</dbReference>
<dbReference type="InterPro" id="IPR010816">
    <property type="entry name" value="Het-C"/>
</dbReference>
<gene>
    <name evidence="3" type="ORF">Q9L58_001019</name>
</gene>